<dbReference type="RefSeq" id="WP_056146232.1">
    <property type="nucleotide sequence ID" value="NZ_BPQF01000007.1"/>
</dbReference>
<evidence type="ECO:0000313" key="2">
    <source>
        <dbReference type="EMBL" id="GJD38648.1"/>
    </source>
</evidence>
<sequence length="90" mass="10762">MQASPEFLTFARWYIQDIDRIAPTLEEMYDFGLRRFQGEERVRLRQFIDRALREASDATLEQLWNKTEADIYFPTAQDLRAFLTGARDRL</sequence>
<evidence type="ECO:0008006" key="4">
    <source>
        <dbReference type="Google" id="ProtNLM"/>
    </source>
</evidence>
<reference evidence="2" key="1">
    <citation type="journal article" date="2016" name="Front. Microbiol.">
        <title>Genome Sequence of the Piezophilic, Mesophilic Sulfate-Reducing Bacterium Desulfovibrio indicus J2T.</title>
        <authorList>
            <person name="Cao J."/>
            <person name="Maignien L."/>
            <person name="Shao Z."/>
            <person name="Alain K."/>
            <person name="Jebbar M."/>
        </authorList>
    </citation>
    <scope>NUCLEOTIDE SEQUENCE</scope>
    <source>
        <strain evidence="2">DSM 21893</strain>
    </source>
</reference>
<dbReference type="EMBL" id="LR743510">
    <property type="protein sequence ID" value="CAA2139946.1"/>
    <property type="molecule type" value="Genomic_DNA"/>
</dbReference>
<dbReference type="EMBL" id="BPQF01000007">
    <property type="protein sequence ID" value="GJD38648.1"/>
    <property type="molecule type" value="Genomic_DNA"/>
</dbReference>
<reference evidence="2" key="3">
    <citation type="submission" date="2021-08" db="EMBL/GenBank/DDBJ databases">
        <authorList>
            <person name="Tani A."/>
            <person name="Ola A."/>
            <person name="Ogura Y."/>
            <person name="Katsura K."/>
            <person name="Hayashi T."/>
        </authorList>
    </citation>
    <scope>NUCLEOTIDE SEQUENCE</scope>
    <source>
        <strain evidence="2">DSM 21893</strain>
    </source>
</reference>
<reference evidence="1" key="2">
    <citation type="submission" date="2019-12" db="EMBL/GenBank/DDBJ databases">
        <authorList>
            <person name="Cremers G."/>
        </authorList>
    </citation>
    <scope>NUCLEOTIDE SEQUENCE</scope>
    <source>
        <strain evidence="1">Mbul2</strain>
        <plasmid evidence="1">1</plasmid>
    </source>
</reference>
<gene>
    <name evidence="1" type="ORF">MBLL_01870</name>
    <name evidence="2" type="ORF">OICFNHDK_1093</name>
</gene>
<accession>A0A679JYC4</accession>
<dbReference type="AlphaFoldDB" id="A0A679JYC4"/>
<evidence type="ECO:0000313" key="1">
    <source>
        <dbReference type="EMBL" id="CAA2139946.1"/>
    </source>
</evidence>
<protein>
    <recommendedName>
        <fullName evidence="4">CdiI immunity protein domain-containing protein</fullName>
    </recommendedName>
</protein>
<organism evidence="1">
    <name type="scientific">Methylobacterium bullatum</name>
    <dbReference type="NCBI Taxonomy" id="570505"/>
    <lineage>
        <taxon>Bacteria</taxon>
        <taxon>Pseudomonadati</taxon>
        <taxon>Pseudomonadota</taxon>
        <taxon>Alphaproteobacteria</taxon>
        <taxon>Hyphomicrobiales</taxon>
        <taxon>Methylobacteriaceae</taxon>
        <taxon>Methylobacterium</taxon>
    </lineage>
</organism>
<keyword evidence="1" id="KW-0614">Plasmid</keyword>
<evidence type="ECO:0000313" key="3">
    <source>
        <dbReference type="Proteomes" id="UP001055307"/>
    </source>
</evidence>
<dbReference type="Proteomes" id="UP001055307">
    <property type="component" value="Unassembled WGS sequence"/>
</dbReference>
<keyword evidence="3" id="KW-1185">Reference proteome</keyword>
<geneLocation type="plasmid" evidence="1">
    <name>1</name>
</geneLocation>
<proteinExistence type="predicted"/>
<name>A0A679JYC4_9HYPH</name>